<dbReference type="InterPro" id="IPR043519">
    <property type="entry name" value="NT_sf"/>
</dbReference>
<sequence>MKNRILAELNIIEQEHEVDILYAVQAGSRAWGFESPASDFDIRFIYKHPLNWYLSLDQKRDVIEWQSGKELELSGWDLKKAMLLLKKSNPTLLEWLQTEDRLIEDKYFCEKVFPLQELVFSPSACYHHYLNMTKTNWNKWQRDSMKSVKLTLHVLRGLLCCLWIKEKETFPPVSFNVLFYQCVPDLKLKEEIQRLVELKKRGAETIETNLVILSSFIEVQIRQLSENTQHFKKSPTLSSEAVNRAFRELVKNEN</sequence>
<dbReference type="PANTHER" id="PTHR34817">
    <property type="entry name" value="NUCLEOTIDYLTRANSFERASE"/>
    <property type="match status" value="1"/>
</dbReference>
<dbReference type="PANTHER" id="PTHR34817:SF2">
    <property type="entry name" value="NUCLEOTIDYLTRANSFERASE"/>
    <property type="match status" value="1"/>
</dbReference>
<comment type="caution">
    <text evidence="1">The sequence shown here is derived from an EMBL/GenBank/DDBJ whole genome shotgun (WGS) entry which is preliminary data.</text>
</comment>
<organism evidence="1 2">
    <name type="scientific">Rossellomorea vietnamensis</name>
    <dbReference type="NCBI Taxonomy" id="218284"/>
    <lineage>
        <taxon>Bacteria</taxon>
        <taxon>Bacillati</taxon>
        <taxon>Bacillota</taxon>
        <taxon>Bacilli</taxon>
        <taxon>Bacillales</taxon>
        <taxon>Bacillaceae</taxon>
        <taxon>Rossellomorea</taxon>
    </lineage>
</organism>
<dbReference type="AlphaFoldDB" id="A0A5D4MKD9"/>
<evidence type="ECO:0000313" key="1">
    <source>
        <dbReference type="EMBL" id="TYS01456.1"/>
    </source>
</evidence>
<keyword evidence="1" id="KW-0808">Transferase</keyword>
<dbReference type="RefSeq" id="WP_148952786.1">
    <property type="nucleotide sequence ID" value="NZ_VTEG01000001.1"/>
</dbReference>
<proteinExistence type="predicted"/>
<dbReference type="InterPro" id="IPR018775">
    <property type="entry name" value="RlaP"/>
</dbReference>
<dbReference type="GO" id="GO:0016740">
    <property type="term" value="F:transferase activity"/>
    <property type="evidence" value="ECO:0007669"/>
    <property type="project" value="UniProtKB-KW"/>
</dbReference>
<protein>
    <submittedName>
        <fullName evidence="1">Nucleotidyltransferase domain-containing protein</fullName>
    </submittedName>
</protein>
<dbReference type="Pfam" id="PF10127">
    <property type="entry name" value="RlaP"/>
    <property type="match status" value="1"/>
</dbReference>
<reference evidence="1 2" key="1">
    <citation type="submission" date="2019-08" db="EMBL/GenBank/DDBJ databases">
        <title>Bacillus genomes from the desert of Cuatro Cienegas, Coahuila.</title>
        <authorList>
            <person name="Olmedo-Alvarez G."/>
        </authorList>
    </citation>
    <scope>NUCLEOTIDE SEQUENCE [LARGE SCALE GENOMIC DNA]</scope>
    <source>
        <strain evidence="1 2">CH128b_4D</strain>
    </source>
</reference>
<gene>
    <name evidence="1" type="ORF">FZC84_02040</name>
</gene>
<dbReference type="SUPFAM" id="SSF81301">
    <property type="entry name" value="Nucleotidyltransferase"/>
    <property type="match status" value="1"/>
</dbReference>
<dbReference type="EMBL" id="VTEG01000001">
    <property type="protein sequence ID" value="TYS01456.1"/>
    <property type="molecule type" value="Genomic_DNA"/>
</dbReference>
<accession>A0A5D4MKD9</accession>
<dbReference type="Proteomes" id="UP000325182">
    <property type="component" value="Unassembled WGS sequence"/>
</dbReference>
<name>A0A5D4MKD9_9BACI</name>
<evidence type="ECO:0000313" key="2">
    <source>
        <dbReference type="Proteomes" id="UP000325182"/>
    </source>
</evidence>